<feature type="region of interest" description="Disordered" evidence="1">
    <location>
        <begin position="309"/>
        <end position="329"/>
    </location>
</feature>
<dbReference type="Proteomes" id="UP000626109">
    <property type="component" value="Unassembled WGS sequence"/>
</dbReference>
<evidence type="ECO:0000256" key="1">
    <source>
        <dbReference type="SAM" id="MobiDB-lite"/>
    </source>
</evidence>
<sequence length="329" mass="35277">MSDVVSDAGSRGSTSRKRKTADAAVDSGITALIGASEESDIAFIVKGLRESPEIIPVMAGMVRDGVLQKSLAHRASQKQAPQDIGKKMSIGLKTWGKLGIRFLQKFLKQLPSVDLALADDDNTMSFVDLQGLIFYALSVQASTKLPIQHAMAGYEGPLISVMNVQYETMGNRLAGLTRDNVSEYVYFKWSVERPTEVIYHLQNLTMQLPFDSGFMLGVHDWALVKNTTHEAQFVSESSSIYIKLFEKKDAAFPDEVLPNDKEAFEHPAAFVAPAVPGTSSAALPVAPSAAAASVPLKAARVTAVISPPGARPADAAPLIPAARPDAAVR</sequence>
<feature type="region of interest" description="Disordered" evidence="1">
    <location>
        <begin position="1"/>
        <end position="20"/>
    </location>
</feature>
<dbReference type="AlphaFoldDB" id="A0A813JTQ7"/>
<protein>
    <submittedName>
        <fullName evidence="2">Uncharacterized protein</fullName>
    </submittedName>
</protein>
<reference evidence="2" key="1">
    <citation type="submission" date="2021-02" db="EMBL/GenBank/DDBJ databases">
        <authorList>
            <person name="Dougan E. K."/>
            <person name="Rhodes N."/>
            <person name="Thang M."/>
            <person name="Chan C."/>
        </authorList>
    </citation>
    <scope>NUCLEOTIDE SEQUENCE</scope>
</reference>
<proteinExistence type="predicted"/>
<organism evidence="2 3">
    <name type="scientific">Polarella glacialis</name>
    <name type="common">Dinoflagellate</name>
    <dbReference type="NCBI Taxonomy" id="89957"/>
    <lineage>
        <taxon>Eukaryota</taxon>
        <taxon>Sar</taxon>
        <taxon>Alveolata</taxon>
        <taxon>Dinophyceae</taxon>
        <taxon>Suessiales</taxon>
        <taxon>Suessiaceae</taxon>
        <taxon>Polarella</taxon>
    </lineage>
</organism>
<dbReference type="EMBL" id="CAJNNW010026635">
    <property type="protein sequence ID" value="CAE8686741.1"/>
    <property type="molecule type" value="Genomic_DNA"/>
</dbReference>
<evidence type="ECO:0000313" key="3">
    <source>
        <dbReference type="Proteomes" id="UP000626109"/>
    </source>
</evidence>
<name>A0A813JTQ7_POLGL</name>
<comment type="caution">
    <text evidence="2">The sequence shown here is derived from an EMBL/GenBank/DDBJ whole genome shotgun (WGS) entry which is preliminary data.</text>
</comment>
<accession>A0A813JTQ7</accession>
<gene>
    <name evidence="2" type="ORF">PGLA2088_LOCUS25128</name>
</gene>
<evidence type="ECO:0000313" key="2">
    <source>
        <dbReference type="EMBL" id="CAE8686741.1"/>
    </source>
</evidence>